<dbReference type="Proteomes" id="UP000531916">
    <property type="component" value="Unassembled WGS sequence"/>
</dbReference>
<evidence type="ECO:0008006" key="3">
    <source>
        <dbReference type="Google" id="ProtNLM"/>
    </source>
</evidence>
<gene>
    <name evidence="1" type="ORF">E5H86_25745</name>
</gene>
<comment type="caution">
    <text evidence="1">The sequence shown here is derived from an EMBL/GenBank/DDBJ whole genome shotgun (WGS) entry which is preliminary data.</text>
</comment>
<proteinExistence type="predicted"/>
<organism evidence="1 2">
    <name type="scientific">Escherichia coli</name>
    <dbReference type="NCBI Taxonomy" id="562"/>
    <lineage>
        <taxon>Bacteria</taxon>
        <taxon>Pseudomonadati</taxon>
        <taxon>Pseudomonadota</taxon>
        <taxon>Gammaproteobacteria</taxon>
        <taxon>Enterobacterales</taxon>
        <taxon>Enterobacteriaceae</taxon>
        <taxon>Escherichia</taxon>
    </lineage>
</organism>
<name>A0A8S7I5W4_ECOLX</name>
<evidence type="ECO:0000313" key="2">
    <source>
        <dbReference type="Proteomes" id="UP000531916"/>
    </source>
</evidence>
<dbReference type="RefSeq" id="WP_149006904.1">
    <property type="nucleotide sequence ID" value="NZ_LIQA01000055.1"/>
</dbReference>
<evidence type="ECO:0000313" key="1">
    <source>
        <dbReference type="EMBL" id="EFC2249126.1"/>
    </source>
</evidence>
<reference evidence="1 2" key="1">
    <citation type="submission" date="2019-04" db="EMBL/GenBank/DDBJ databases">
        <authorList>
            <consortium name="NARMS: The National Antimicrobial Resistance Monitoring System"/>
        </authorList>
    </citation>
    <scope>NUCLEOTIDE SEQUENCE [LARGE SCALE GENOMIC DNA]</scope>
    <source>
        <strain evidence="1 2">FSIS11919500</strain>
    </source>
</reference>
<protein>
    <recommendedName>
        <fullName evidence="3">Fimbrial protein</fullName>
    </recommendedName>
</protein>
<dbReference type="AlphaFoldDB" id="A0A8S7I5W4"/>
<dbReference type="EMBL" id="AASEPP010000073">
    <property type="protein sequence ID" value="EFC2249126.1"/>
    <property type="molecule type" value="Genomic_DNA"/>
</dbReference>
<accession>A0A8S7I5W4</accession>
<sequence>MISKIFYCGLLGLLFINKCFAYGWQSWVKISSVVQPNIVSVNLPSVVKQGDLVHVTYNIPSGVSYRGELKRTYGPLTCTEPYYNMELGGVLKFPDKISANLMDLEFVSVDSSVKQIFKFIDGSVGVYDVSGKTPQSCQYYEGLLDKANNIWYGTGRSITVTYRVVKLKGTGNDILTVNTAFTPTRRQESAEPWINGASITDNLGSTASVSYQIVDFCSLDVNSTEGITLKHGVLTPDAVQGHRVSKILTLVVQMVQVVVPDYIFQIRRMNTM</sequence>